<gene>
    <name evidence="1" type="primary">SMC4_1</name>
    <name evidence="1" type="ORF">LPJ66_002554</name>
</gene>
<keyword evidence="2" id="KW-1185">Reference proteome</keyword>
<organism evidence="1 2">
    <name type="scientific">Kickxella alabastrina</name>
    <dbReference type="NCBI Taxonomy" id="61397"/>
    <lineage>
        <taxon>Eukaryota</taxon>
        <taxon>Fungi</taxon>
        <taxon>Fungi incertae sedis</taxon>
        <taxon>Zoopagomycota</taxon>
        <taxon>Kickxellomycotina</taxon>
        <taxon>Kickxellomycetes</taxon>
        <taxon>Kickxellales</taxon>
        <taxon>Kickxellaceae</taxon>
        <taxon>Kickxella</taxon>
    </lineage>
</organism>
<comment type="caution">
    <text evidence="1">The sequence shown here is derived from an EMBL/GenBank/DDBJ whole genome shotgun (WGS) entry which is preliminary data.</text>
</comment>
<accession>A0ACC1IQ76</accession>
<dbReference type="Proteomes" id="UP001150581">
    <property type="component" value="Unassembled WGS sequence"/>
</dbReference>
<sequence length="1317" mass="148848">MSTHASSDEADHVETLAYSALDAGAGLPLTNLSSFPTPHTSTQTPTAPEPEKSRQRLIITQMVLENFKSYAGRQVIGPFHRSFSAIVGPNGSGKSNVIDALLFVFGYRANKIRQGKLSELIHNSKNTNNLTHCSVEVHFMEVIDSPDGTTSEDVPGSELIVGRTAGQNNQSKYLLNGTLSSYTEVTTLLRNKGIDLDHKRFLILQGEVENISQMKPMGQNDNEVGLLEYLEDIIGTSMYKGRIEEARKTVDNLNSSRSERLHRVKIVEKEKNGLEDKKNEAVSFIKTENELTRQKSSLFQKRLHECKTKAELLQGKFEKAQAQYESEKRRHAEFRNETKTLEENRDLANKECQVLEKRAKDVTSELSKFEREEVQLQVNRKHIKGKLKKIKDSGDKDSHTTAQMKTMLATLEQDISNGKKEIEDLEQRVTSERATLEEISEGLRGKTDVFTAAIEEKQQELAPWREKISAHQSRLDIALTELKLLEDKLSASDKHLEQAKHELRRLRELRVEKAQFAEARVEELASVNEDIENSDKGIQKTEGRVQVLRGAVADARRKEEEARSALNTTQSQSNVLKAILRQRDQGRISGIYGRLSSLGTIDEKFDVAISSSCGSSLDNIVVQTVKAGQECVEFLRKNNVGRARFVILDTLRNYNMKPIDTPEGVPRLFDLVKPADQKFLPAFYHAMNDTLAAKDMEQARRVAYGRRRFRVVTLDGNVLEASGTMSGGGNRVARGAMSSRPTYGDVSPETVAKLTAAREADEIECSEQQAVLRTLQTKHKILQTRYDELEAMLPRLELELKSVDEQVQMAKKRARDLTSVQSQPGEADVARKIAIDAKIAKEQADIAELQEQCATIEVDIKELQEKIMQAGGIRLRAQKSKVDGLQERIKTVNDEISRWGVSLSKSRKELARAERSNSGRKAQIAELEAQLEAVTKEIDAKSVVAMEVKERCDRARGLLETKREEFEKIKEELDSKTEEFNEMRTKEAGLKRKLDDVERALAEATRGVNYWNSEREHLVLHSVDIDALEALDKRHAPAARRRDSNMMSVDGEEENEDAAQDEEEGEDTNLLSTSLPELSPEELEEVDATVLESRIEQTEARLQRTRPNLSVLTEYTRRAKEYRKRMDELEEMTNQRDRAQRELDHLRTRRLEEFMTGFNIISYKLKEMYQMVTLGGNAELELVDSLDPFSEGIVFSVMPPKKSWKNISNLSGGEKTLSSLALVFALHQYKPTPLYVMDEIDAALDFRNVSIVANYIKERTRNAQFIIISLRNNMFELADRLVGIYKTDNRTKSIALDTEHTVAALHSTDETIAAASN</sequence>
<evidence type="ECO:0000313" key="1">
    <source>
        <dbReference type="EMBL" id="KAJ1898761.1"/>
    </source>
</evidence>
<name>A0ACC1IQ76_9FUNG</name>
<dbReference type="EMBL" id="JANBPG010000211">
    <property type="protein sequence ID" value="KAJ1898761.1"/>
    <property type="molecule type" value="Genomic_DNA"/>
</dbReference>
<proteinExistence type="predicted"/>
<evidence type="ECO:0000313" key="2">
    <source>
        <dbReference type="Proteomes" id="UP001150581"/>
    </source>
</evidence>
<reference evidence="1" key="1">
    <citation type="submission" date="2022-07" db="EMBL/GenBank/DDBJ databases">
        <title>Phylogenomic reconstructions and comparative analyses of Kickxellomycotina fungi.</title>
        <authorList>
            <person name="Reynolds N.K."/>
            <person name="Stajich J.E."/>
            <person name="Barry K."/>
            <person name="Grigoriev I.V."/>
            <person name="Crous P."/>
            <person name="Smith M.E."/>
        </authorList>
    </citation>
    <scope>NUCLEOTIDE SEQUENCE</scope>
    <source>
        <strain evidence="1">Benny 63K</strain>
    </source>
</reference>
<protein>
    <submittedName>
        <fullName evidence="1">Structural maintenance of chromosomes protein 4</fullName>
    </submittedName>
</protein>